<organism evidence="8 9">
    <name type="scientific">Virgibacillus oceani</name>
    <dbReference type="NCBI Taxonomy" id="1479511"/>
    <lineage>
        <taxon>Bacteria</taxon>
        <taxon>Bacillati</taxon>
        <taxon>Bacillota</taxon>
        <taxon>Bacilli</taxon>
        <taxon>Bacillales</taxon>
        <taxon>Bacillaceae</taxon>
        <taxon>Virgibacillus</taxon>
    </lineage>
</organism>
<comment type="caution">
    <text evidence="8">The sequence shown here is derived from an EMBL/GenBank/DDBJ whole genome shotgun (WGS) entry which is preliminary data.</text>
</comment>
<reference evidence="8" key="2">
    <citation type="submission" date="2020-09" db="EMBL/GenBank/DDBJ databases">
        <authorList>
            <person name="Sun Q."/>
            <person name="Zhou Y."/>
        </authorList>
    </citation>
    <scope>NUCLEOTIDE SEQUENCE</scope>
    <source>
        <strain evidence="8">CGMCC 1.12754</strain>
    </source>
</reference>
<comment type="subcellular location">
    <subcellularLocation>
        <location evidence="1">Cell envelope</location>
    </subcellularLocation>
</comment>
<proteinExistence type="inferred from homology"/>
<feature type="signal peptide" evidence="7">
    <location>
        <begin position="1"/>
        <end position="18"/>
    </location>
</feature>
<dbReference type="Proteomes" id="UP000622860">
    <property type="component" value="Unassembled WGS sequence"/>
</dbReference>
<evidence type="ECO:0000313" key="9">
    <source>
        <dbReference type="Proteomes" id="UP000622860"/>
    </source>
</evidence>
<dbReference type="Pfam" id="PF01547">
    <property type="entry name" value="SBP_bac_1"/>
    <property type="match status" value="1"/>
</dbReference>
<dbReference type="PANTHER" id="PTHR43649:SF28">
    <property type="entry name" value="BINDING PROTEIN COMPONENT OF ABC SUGAR TRANSPORTER-RELATED"/>
    <property type="match status" value="1"/>
</dbReference>
<evidence type="ECO:0000256" key="3">
    <source>
        <dbReference type="ARBA" id="ARBA00022448"/>
    </source>
</evidence>
<accession>A0A917HQ89</accession>
<dbReference type="RefSeq" id="WP_188456607.1">
    <property type="nucleotide sequence ID" value="NZ_BMFR01000021.1"/>
</dbReference>
<keyword evidence="4 7" id="KW-0732">Signal</keyword>
<evidence type="ECO:0000256" key="5">
    <source>
        <dbReference type="ARBA" id="ARBA00049629"/>
    </source>
</evidence>
<reference evidence="8" key="1">
    <citation type="journal article" date="2014" name="Int. J. Syst. Evol. Microbiol.">
        <title>Complete genome sequence of Corynebacterium casei LMG S-19264T (=DSM 44701T), isolated from a smear-ripened cheese.</title>
        <authorList>
            <consortium name="US DOE Joint Genome Institute (JGI-PGF)"/>
            <person name="Walter F."/>
            <person name="Albersmeier A."/>
            <person name="Kalinowski J."/>
            <person name="Ruckert C."/>
        </authorList>
    </citation>
    <scope>NUCLEOTIDE SEQUENCE</scope>
    <source>
        <strain evidence="8">CGMCC 1.12754</strain>
    </source>
</reference>
<comment type="function">
    <text evidence="5">Part of a binding-protein-dependent transport system for a sugar.</text>
</comment>
<comment type="similarity">
    <text evidence="2">Belongs to the bacterial solute-binding protein 1 family.</text>
</comment>
<name>A0A917HQ89_9BACI</name>
<protein>
    <recommendedName>
        <fullName evidence="6">Probable sugar-binding periplasmic protein</fullName>
    </recommendedName>
</protein>
<evidence type="ECO:0000256" key="1">
    <source>
        <dbReference type="ARBA" id="ARBA00004196"/>
    </source>
</evidence>
<evidence type="ECO:0000256" key="6">
    <source>
        <dbReference type="ARBA" id="ARBA00049753"/>
    </source>
</evidence>
<dbReference type="GO" id="GO:0030313">
    <property type="term" value="C:cell envelope"/>
    <property type="evidence" value="ECO:0007669"/>
    <property type="project" value="UniProtKB-SubCell"/>
</dbReference>
<dbReference type="InterPro" id="IPR006059">
    <property type="entry name" value="SBP"/>
</dbReference>
<dbReference type="EMBL" id="BMFR01000021">
    <property type="protein sequence ID" value="GGG85790.1"/>
    <property type="molecule type" value="Genomic_DNA"/>
</dbReference>
<dbReference type="SUPFAM" id="SSF53850">
    <property type="entry name" value="Periplasmic binding protein-like II"/>
    <property type="match status" value="1"/>
</dbReference>
<gene>
    <name evidence="8" type="ORF">GCM10011398_34400</name>
</gene>
<dbReference type="PANTHER" id="PTHR43649">
    <property type="entry name" value="ARABINOSE-BINDING PROTEIN-RELATED"/>
    <property type="match status" value="1"/>
</dbReference>
<evidence type="ECO:0000256" key="7">
    <source>
        <dbReference type="SAM" id="SignalP"/>
    </source>
</evidence>
<keyword evidence="3" id="KW-0813">Transport</keyword>
<dbReference type="Gene3D" id="3.40.190.10">
    <property type="entry name" value="Periplasmic binding protein-like II"/>
    <property type="match status" value="2"/>
</dbReference>
<evidence type="ECO:0000313" key="8">
    <source>
        <dbReference type="EMBL" id="GGG85790.1"/>
    </source>
</evidence>
<feature type="chain" id="PRO_5038978250" description="Probable sugar-binding periplasmic protein" evidence="7">
    <location>
        <begin position="19"/>
        <end position="429"/>
    </location>
</feature>
<dbReference type="InterPro" id="IPR050490">
    <property type="entry name" value="Bact_solute-bd_prot1"/>
</dbReference>
<dbReference type="AlphaFoldDB" id="A0A917HQ89"/>
<evidence type="ECO:0000256" key="4">
    <source>
        <dbReference type="ARBA" id="ARBA00022729"/>
    </source>
</evidence>
<sequence length="429" mass="46899">MKKLYGFILLLVLALVLAACSSDSSGDSGDSDSGESESAGKKVEIFSWWTGAGEEDGLLALIDLFEEKHPDIEIENAAVAGGAGTNAKAVLATRMQGDDPPSTFQVHGGDELNEGWVAADKMEPLNDFYEENGWMDKFPEELIDLVSKDGNIYSVPVDIHRGNVIFYNMKVFEENGIEVPTTFDEFFAAADKLKEAGVTPLALGDKEAWTATQIFENVLLGVLGPDDYKKLFEGEIGFDDERVKEAAEKFGKMLDYINEDHASRNWQDSAQLVANGEAAMLNMGDWAKGYFSNDLELETNKDFGYFEFPATDGSFAIITDTFGLPKGIENPDDVKEFLKVLGSVEGQDAFNPLKGSIPARVDADKSKYDEYGQETMEDFKGARLVPSLAHGSAASEGFLTKANQAVNIFVTQRDVDTFIKALQNAAPEM</sequence>
<keyword evidence="9" id="KW-1185">Reference proteome</keyword>
<evidence type="ECO:0000256" key="2">
    <source>
        <dbReference type="ARBA" id="ARBA00008520"/>
    </source>
</evidence>
<dbReference type="PROSITE" id="PS51257">
    <property type="entry name" value="PROKAR_LIPOPROTEIN"/>
    <property type="match status" value="1"/>
</dbReference>